<comment type="caution">
    <text evidence="2">The sequence shown here is derived from an EMBL/GenBank/DDBJ whole genome shotgun (WGS) entry which is preliminary data.</text>
</comment>
<accession>A0A9N9KC71</accession>
<evidence type="ECO:0000313" key="2">
    <source>
        <dbReference type="EMBL" id="CAG8822695.1"/>
    </source>
</evidence>
<evidence type="ECO:0000313" key="3">
    <source>
        <dbReference type="Proteomes" id="UP000789759"/>
    </source>
</evidence>
<name>A0A9N9KC71_9GLOM</name>
<evidence type="ECO:0000259" key="1">
    <source>
        <dbReference type="Pfam" id="PF03184"/>
    </source>
</evidence>
<dbReference type="Pfam" id="PF03184">
    <property type="entry name" value="DDE_1"/>
    <property type="match status" value="1"/>
</dbReference>
<dbReference type="EMBL" id="CAJVQA010052040">
    <property type="protein sequence ID" value="CAG8822695.1"/>
    <property type="molecule type" value="Genomic_DNA"/>
</dbReference>
<protein>
    <submittedName>
        <fullName evidence="2">17167_t:CDS:1</fullName>
    </submittedName>
</protein>
<dbReference type="OrthoDB" id="2441471at2759"/>
<dbReference type="GO" id="GO:0003676">
    <property type="term" value="F:nucleic acid binding"/>
    <property type="evidence" value="ECO:0007669"/>
    <property type="project" value="InterPro"/>
</dbReference>
<keyword evidence="3" id="KW-1185">Reference proteome</keyword>
<dbReference type="Proteomes" id="UP000789759">
    <property type="component" value="Unassembled WGS sequence"/>
</dbReference>
<feature type="domain" description="DDE-1" evidence="1">
    <location>
        <begin position="3"/>
        <end position="60"/>
    </location>
</feature>
<dbReference type="AlphaFoldDB" id="A0A9N9KC71"/>
<reference evidence="2" key="1">
    <citation type="submission" date="2021-06" db="EMBL/GenBank/DDBJ databases">
        <authorList>
            <person name="Kallberg Y."/>
            <person name="Tangrot J."/>
            <person name="Rosling A."/>
        </authorList>
    </citation>
    <scope>NUCLEOTIDE SEQUENCE</scope>
    <source>
        <strain evidence="2">FL966</strain>
    </source>
</reference>
<dbReference type="InterPro" id="IPR004875">
    <property type="entry name" value="DDE_SF_endonuclease_dom"/>
</dbReference>
<proteinExistence type="predicted"/>
<feature type="non-terminal residue" evidence="2">
    <location>
        <position position="85"/>
    </location>
</feature>
<gene>
    <name evidence="2" type="ORF">CPELLU_LOCUS19842</name>
</gene>
<feature type="non-terminal residue" evidence="2">
    <location>
        <position position="1"/>
    </location>
</feature>
<sequence length="85" mass="9413">DRTRITVLLACNATGTKKLKPIVIGSSIELRALSDINHANLLVTYCSNSKAWMRSDIFAECHFNPNLNSSDEEPGHNDSEELHST</sequence>
<organism evidence="2 3">
    <name type="scientific">Cetraspora pellucida</name>
    <dbReference type="NCBI Taxonomy" id="1433469"/>
    <lineage>
        <taxon>Eukaryota</taxon>
        <taxon>Fungi</taxon>
        <taxon>Fungi incertae sedis</taxon>
        <taxon>Mucoromycota</taxon>
        <taxon>Glomeromycotina</taxon>
        <taxon>Glomeromycetes</taxon>
        <taxon>Diversisporales</taxon>
        <taxon>Gigasporaceae</taxon>
        <taxon>Cetraspora</taxon>
    </lineage>
</organism>